<proteinExistence type="inferred from homology"/>
<evidence type="ECO:0000256" key="3">
    <source>
        <dbReference type="ARBA" id="ARBA00022670"/>
    </source>
</evidence>
<keyword evidence="3 9" id="KW-0645">Protease</keyword>
<dbReference type="PANTHER" id="PTHR12147:SF56">
    <property type="entry name" value="AMINOPEPTIDASE YDR415C-RELATED"/>
    <property type="match status" value="1"/>
</dbReference>
<sequence>MKFLPLLSFTSKVLPYFSNEQDLRTIQLSQDQTLKVTDGEKLLLKRQGVNFFDITNFPFFKSKEEPVVAQYSYPKKLVNGDKVSQIIETIDESSMYNDLAQFTSFYTRYYKSQAGLESATWLSDKLKNVTRPLGDKVAQFHVDHQDWPQFSIIVQIKGTETPENVVVFGSHQDSMNLIFPSVLPAPGADDNGSGTVTNIEALRIYSQYLNATNDWPSNTIEFHFYSAEEGGLLGSLDVFNQYAQLNKTVVAMLQQDMTGYVPDPQKEHVGVVTDYTTPGFTLFIERIIDEYLNIPYIETTCGYACSDHGSATRNGFPAAFVIESEFSRTNKYIHSTMDTLDRLNFQHMAEHVKLVVGTAVELSRWSFRLKNSD</sequence>
<comment type="cofactor">
    <cofactor evidence="1">
        <name>Zn(2+)</name>
        <dbReference type="ChEBI" id="CHEBI:29105"/>
    </cofactor>
</comment>
<evidence type="ECO:0000256" key="2">
    <source>
        <dbReference type="ARBA" id="ARBA00022438"/>
    </source>
</evidence>
<keyword evidence="12" id="KW-1185">Reference proteome</keyword>
<dbReference type="Gene3D" id="3.40.630.10">
    <property type="entry name" value="Zn peptidases"/>
    <property type="match status" value="1"/>
</dbReference>
<dbReference type="InterPro" id="IPR007484">
    <property type="entry name" value="Peptidase_M28"/>
</dbReference>
<evidence type="ECO:0000256" key="5">
    <source>
        <dbReference type="ARBA" id="ARBA00022729"/>
    </source>
</evidence>
<evidence type="ECO:0000259" key="10">
    <source>
        <dbReference type="Pfam" id="PF04389"/>
    </source>
</evidence>
<dbReference type="EC" id="3.4.-.-" evidence="9"/>
<evidence type="ECO:0000313" key="11">
    <source>
        <dbReference type="EMBL" id="SCU95124.1"/>
    </source>
</evidence>
<dbReference type="GO" id="GO:0046872">
    <property type="term" value="F:metal ion binding"/>
    <property type="evidence" value="ECO:0007669"/>
    <property type="project" value="UniProtKB-KW"/>
</dbReference>
<dbReference type="CDD" id="cd03879">
    <property type="entry name" value="M28_AAP"/>
    <property type="match status" value="1"/>
</dbReference>
<dbReference type="Proteomes" id="UP000190274">
    <property type="component" value="Chromosome G"/>
</dbReference>
<dbReference type="SUPFAM" id="SSF53187">
    <property type="entry name" value="Zn-dependent exopeptidases"/>
    <property type="match status" value="1"/>
</dbReference>
<keyword evidence="2" id="KW-0031">Aminopeptidase</keyword>
<reference evidence="12" key="1">
    <citation type="submission" date="2016-03" db="EMBL/GenBank/DDBJ databases">
        <authorList>
            <person name="Devillers H."/>
        </authorList>
    </citation>
    <scope>NUCLEOTIDE SEQUENCE [LARGE SCALE GENOMIC DNA]</scope>
</reference>
<keyword evidence="7 9" id="KW-0862">Zinc</keyword>
<dbReference type="PANTHER" id="PTHR12147">
    <property type="entry name" value="METALLOPEPTIDASE M28 FAMILY MEMBER"/>
    <property type="match status" value="1"/>
</dbReference>
<keyword evidence="5" id="KW-0732">Signal</keyword>
<dbReference type="GO" id="GO:0004177">
    <property type="term" value="F:aminopeptidase activity"/>
    <property type="evidence" value="ECO:0007669"/>
    <property type="project" value="UniProtKB-KW"/>
</dbReference>
<dbReference type="AlphaFoldDB" id="A0A1G4JVX8"/>
<accession>A0A1G4JVX8</accession>
<keyword evidence="6 9" id="KW-0378">Hydrolase</keyword>
<organism evidence="11 12">
    <name type="scientific">Lachancea dasiensis</name>
    <dbReference type="NCBI Taxonomy" id="1072105"/>
    <lineage>
        <taxon>Eukaryota</taxon>
        <taxon>Fungi</taxon>
        <taxon>Dikarya</taxon>
        <taxon>Ascomycota</taxon>
        <taxon>Saccharomycotina</taxon>
        <taxon>Saccharomycetes</taxon>
        <taxon>Saccharomycetales</taxon>
        <taxon>Saccharomycetaceae</taxon>
        <taxon>Lachancea</taxon>
    </lineage>
</organism>
<evidence type="ECO:0000256" key="4">
    <source>
        <dbReference type="ARBA" id="ARBA00022723"/>
    </source>
</evidence>
<gene>
    <name evidence="11" type="ORF">LADA_0G13652G</name>
</gene>
<dbReference type="EMBL" id="LT598457">
    <property type="protein sequence ID" value="SCU95124.1"/>
    <property type="molecule type" value="Genomic_DNA"/>
</dbReference>
<evidence type="ECO:0000256" key="6">
    <source>
        <dbReference type="ARBA" id="ARBA00022801"/>
    </source>
</evidence>
<evidence type="ECO:0000256" key="8">
    <source>
        <dbReference type="ARBA" id="ARBA00043962"/>
    </source>
</evidence>
<dbReference type="InterPro" id="IPR045175">
    <property type="entry name" value="M28_fam"/>
</dbReference>
<name>A0A1G4JVX8_9SACH</name>
<evidence type="ECO:0000313" key="12">
    <source>
        <dbReference type="Proteomes" id="UP000190274"/>
    </source>
</evidence>
<dbReference type="GO" id="GO:0006508">
    <property type="term" value="P:proteolysis"/>
    <property type="evidence" value="ECO:0007669"/>
    <property type="project" value="UniProtKB-KW"/>
</dbReference>
<dbReference type="GO" id="GO:0008235">
    <property type="term" value="F:metalloexopeptidase activity"/>
    <property type="evidence" value="ECO:0007669"/>
    <property type="project" value="InterPro"/>
</dbReference>
<dbReference type="OrthoDB" id="2214at2759"/>
<comment type="similarity">
    <text evidence="8">Belongs to the peptidase M28 family. M28E subfamily.</text>
</comment>
<dbReference type="FunFam" id="3.40.630.10:FF:000042">
    <property type="entry name" value="Peptide hydrolase"/>
    <property type="match status" value="1"/>
</dbReference>
<evidence type="ECO:0000256" key="7">
    <source>
        <dbReference type="ARBA" id="ARBA00022833"/>
    </source>
</evidence>
<dbReference type="Pfam" id="PF04389">
    <property type="entry name" value="Peptidase_M28"/>
    <property type="match status" value="1"/>
</dbReference>
<keyword evidence="4 9" id="KW-0479">Metal-binding</keyword>
<feature type="domain" description="Peptidase M28" evidence="10">
    <location>
        <begin position="152"/>
        <end position="355"/>
    </location>
</feature>
<evidence type="ECO:0000256" key="1">
    <source>
        <dbReference type="ARBA" id="ARBA00001947"/>
    </source>
</evidence>
<evidence type="ECO:0000256" key="9">
    <source>
        <dbReference type="RuleBase" id="RU361240"/>
    </source>
</evidence>
<protein>
    <recommendedName>
        <fullName evidence="9">Peptide hydrolase</fullName>
        <ecNumber evidence="9">3.4.-.-</ecNumber>
    </recommendedName>
</protein>